<proteinExistence type="predicted"/>
<gene>
    <name evidence="1" type="ORF">A2826_00195</name>
</gene>
<dbReference type="PANTHER" id="PTHR12993">
    <property type="entry name" value="N-ACETYLGLUCOSAMINYL-PHOSPHATIDYLINOSITOL DE-N-ACETYLASE-RELATED"/>
    <property type="match status" value="1"/>
</dbReference>
<dbReference type="Gene3D" id="3.40.50.10320">
    <property type="entry name" value="LmbE-like"/>
    <property type="match status" value="1"/>
</dbReference>
<comment type="caution">
    <text evidence="1">The sequence shown here is derived from an EMBL/GenBank/DDBJ whole genome shotgun (WGS) entry which is preliminary data.</text>
</comment>
<evidence type="ECO:0000313" key="1">
    <source>
        <dbReference type="EMBL" id="OGE80932.1"/>
    </source>
</evidence>
<evidence type="ECO:0008006" key="3">
    <source>
        <dbReference type="Google" id="ProtNLM"/>
    </source>
</evidence>
<accession>A0A1F5NTR4</accession>
<reference evidence="1 2" key="1">
    <citation type="journal article" date="2016" name="Nat. Commun.">
        <title>Thousands of microbial genomes shed light on interconnected biogeochemical processes in an aquifer system.</title>
        <authorList>
            <person name="Anantharaman K."/>
            <person name="Brown C.T."/>
            <person name="Hug L.A."/>
            <person name="Sharon I."/>
            <person name="Castelle C.J."/>
            <person name="Probst A.J."/>
            <person name="Thomas B.C."/>
            <person name="Singh A."/>
            <person name="Wilkins M.J."/>
            <person name="Karaoz U."/>
            <person name="Brodie E.L."/>
            <person name="Williams K.H."/>
            <person name="Hubbard S.S."/>
            <person name="Banfield J.F."/>
        </authorList>
    </citation>
    <scope>NUCLEOTIDE SEQUENCE [LARGE SCALE GENOMIC DNA]</scope>
</reference>
<protein>
    <recommendedName>
        <fullName evidence="3">GlcNAc-PI de-N-acetylase</fullName>
    </recommendedName>
</protein>
<evidence type="ECO:0000313" key="2">
    <source>
        <dbReference type="Proteomes" id="UP000177912"/>
    </source>
</evidence>
<dbReference type="Pfam" id="PF02585">
    <property type="entry name" value="PIG-L"/>
    <property type="match status" value="1"/>
</dbReference>
<dbReference type="AlphaFoldDB" id="A0A1F5NTR4"/>
<name>A0A1F5NTR4_9BACT</name>
<dbReference type="STRING" id="1817822.A2826_00195"/>
<dbReference type="Proteomes" id="UP000177912">
    <property type="component" value="Unassembled WGS sequence"/>
</dbReference>
<dbReference type="InterPro" id="IPR003737">
    <property type="entry name" value="GlcNAc_PI_deacetylase-related"/>
</dbReference>
<dbReference type="InterPro" id="IPR024078">
    <property type="entry name" value="LmbE-like_dom_sf"/>
</dbReference>
<organism evidence="1 2">
    <name type="scientific">Candidatus Doudnabacteria bacterium RIFCSPHIGHO2_01_FULL_43_23</name>
    <dbReference type="NCBI Taxonomy" id="1817822"/>
    <lineage>
        <taxon>Bacteria</taxon>
        <taxon>Candidatus Doudnaibacteriota</taxon>
    </lineage>
</organism>
<dbReference type="SUPFAM" id="SSF102588">
    <property type="entry name" value="LmbE-like"/>
    <property type="match status" value="1"/>
</dbReference>
<sequence length="230" mass="26144">MSNNFLGKKILIVTSHPDDESFLCAGTIYKNFFAGGQTYLVCATLGEKGDSHLNRPATKKALKERRKKELLSAGRFLRISKIYTLNLPDGGLKGKFKIYYKKCLNIAKQIKPDVIFGFGPDGITGHHDHETSGKVAESLAKRLKIPFYAFSLPPRLIKSAEAFLNSKARTDIYLDKVLFKKPDIRVLIDPRVKMKAIRFHKSQLEDKKTFTGFSKFLSGYNLKSEYFKKR</sequence>
<dbReference type="GO" id="GO:0000225">
    <property type="term" value="F:N-acetylglucosaminylphosphatidylinositol deacetylase activity"/>
    <property type="evidence" value="ECO:0007669"/>
    <property type="project" value="TreeGrafter"/>
</dbReference>
<dbReference type="EMBL" id="MFEI01000015">
    <property type="protein sequence ID" value="OGE80932.1"/>
    <property type="molecule type" value="Genomic_DNA"/>
</dbReference>
<dbReference type="PANTHER" id="PTHR12993:SF11">
    <property type="entry name" value="N-ACETYLGLUCOSAMINYL-PHOSPHATIDYLINOSITOL DE-N-ACETYLASE"/>
    <property type="match status" value="1"/>
</dbReference>